<evidence type="ECO:0000259" key="1">
    <source>
        <dbReference type="Pfam" id="PF12680"/>
    </source>
</evidence>
<dbReference type="NCBIfam" id="TIGR02246">
    <property type="entry name" value="SgcJ/EcaC family oxidoreductase"/>
    <property type="match status" value="1"/>
</dbReference>
<evidence type="ECO:0000313" key="3">
    <source>
        <dbReference type="Proteomes" id="UP000221369"/>
    </source>
</evidence>
<dbReference type="OrthoDB" id="2887901at2"/>
<dbReference type="Pfam" id="PF12680">
    <property type="entry name" value="SnoaL_2"/>
    <property type="match status" value="1"/>
</dbReference>
<dbReference type="Proteomes" id="UP000221369">
    <property type="component" value="Unassembled WGS sequence"/>
</dbReference>
<evidence type="ECO:0000313" key="2">
    <source>
        <dbReference type="EMBL" id="PFG29599.1"/>
    </source>
</evidence>
<organism evidence="2 3">
    <name type="scientific">Paramicrobacterium agarici</name>
    <dbReference type="NCBI Taxonomy" id="630514"/>
    <lineage>
        <taxon>Bacteria</taxon>
        <taxon>Bacillati</taxon>
        <taxon>Actinomycetota</taxon>
        <taxon>Actinomycetes</taxon>
        <taxon>Micrococcales</taxon>
        <taxon>Microbacteriaceae</taxon>
        <taxon>Paramicrobacterium</taxon>
    </lineage>
</organism>
<dbReference type="AlphaFoldDB" id="A0A2A9DUM1"/>
<dbReference type="Gene3D" id="3.10.450.50">
    <property type="match status" value="1"/>
</dbReference>
<dbReference type="EMBL" id="PDJE01000001">
    <property type="protein sequence ID" value="PFG29599.1"/>
    <property type="molecule type" value="Genomic_DNA"/>
</dbReference>
<gene>
    <name evidence="2" type="ORF">ATJ78_0509</name>
</gene>
<name>A0A2A9DUM1_9MICO</name>
<dbReference type="InterPro" id="IPR011944">
    <property type="entry name" value="Steroid_delta5-4_isomerase"/>
</dbReference>
<sequence length="144" mass="16267">MQASIEHALDRMVAAWNAGDARAYADQFTEHATYVIFAGSTSIGREAIRRDHEPVLSRFQKGSRMRVSVTNVRYIGDDVALVLTEGGVGTGRRVPLDKVQSFVFRRQSDGGWLCEAFQNTKKHRLMMWLFARSTRETAPTLQPH</sequence>
<protein>
    <submittedName>
        <fullName evidence="2">Uncharacterized protein (TIGR02246 family)</fullName>
    </submittedName>
</protein>
<dbReference type="RefSeq" id="WP_098409163.1">
    <property type="nucleotide sequence ID" value="NZ_PDJE01000001.1"/>
</dbReference>
<proteinExistence type="predicted"/>
<dbReference type="SUPFAM" id="SSF54427">
    <property type="entry name" value="NTF2-like"/>
    <property type="match status" value="1"/>
</dbReference>
<accession>A0A2A9DUM1</accession>
<dbReference type="InterPro" id="IPR032710">
    <property type="entry name" value="NTF2-like_dom_sf"/>
</dbReference>
<feature type="domain" description="SnoaL-like" evidence="1">
    <location>
        <begin position="10"/>
        <end position="105"/>
    </location>
</feature>
<reference evidence="2 3" key="1">
    <citation type="submission" date="2017-10" db="EMBL/GenBank/DDBJ databases">
        <title>Sequencing the genomes of 1000 actinobacteria strains.</title>
        <authorList>
            <person name="Klenk H.-P."/>
        </authorList>
    </citation>
    <scope>NUCLEOTIDE SEQUENCE [LARGE SCALE GENOMIC DNA]</scope>
    <source>
        <strain evidence="2 3">DSM 21798</strain>
    </source>
</reference>
<comment type="caution">
    <text evidence="2">The sequence shown here is derived from an EMBL/GenBank/DDBJ whole genome shotgun (WGS) entry which is preliminary data.</text>
</comment>
<keyword evidence="3" id="KW-1185">Reference proteome</keyword>
<dbReference type="InterPro" id="IPR037401">
    <property type="entry name" value="SnoaL-like"/>
</dbReference>